<dbReference type="Proteomes" id="UP000234479">
    <property type="component" value="Unassembled WGS sequence"/>
</dbReference>
<sequence length="478" mass="53753">MRISRYFKLGRTQPTLDFVDVSYSTDTALFISPKALASLPSAWGAECAHLVQDFFTTVLRHIRAGRHGDAERLLRALREPNETHLGLSRGESRGRALGDGSAHDVWSALSGSKAARSGLIKDLEDTVLLIEGIGVDIISDMTTNIIRGPLLEYTNEMAKQYGIPLKEGVPSGPIWNSQTKEWTEKFTTLPMTPRGKILLVPKAVVRRHLAYSLEEYYRFYVLTHLQKVELDANSSLVQVVKKTKVRKVTKKSVEEKYGKTKSDVVNITIDNPDVFEKYKKDMDERPYLSLDHDLIAAVEGTPKPDWDALLSAVRSLPTGRERAGDYEDAVEALLSALFYPDLTSPRPQFKIHEGRKIVDVVYTNAAKGGFFDWLSKHYSSAMVWIECKNYGGKVANPELDQLSSRFNPSAGQTGILVCRSFDNKDLFRKRCRDTAKDMRGFIIALDDDDLATLVEARKSEESYQNWPLLKSAFLDLIV</sequence>
<evidence type="ECO:0000313" key="2">
    <source>
        <dbReference type="Proteomes" id="UP000234479"/>
    </source>
</evidence>
<accession>A0A2N5DKZ5</accession>
<dbReference type="EMBL" id="PJRS01000018">
    <property type="protein sequence ID" value="PLR26739.1"/>
    <property type="molecule type" value="Genomic_DNA"/>
</dbReference>
<reference evidence="1 2" key="1">
    <citation type="submission" date="2017-12" db="EMBL/GenBank/DDBJ databases">
        <title>The genome sequence of Caulobacter sp. 410.</title>
        <authorList>
            <person name="Gao J."/>
            <person name="Mao X."/>
            <person name="Sun J."/>
        </authorList>
    </citation>
    <scope>NUCLEOTIDE SEQUENCE [LARGE SCALE GENOMIC DNA]</scope>
    <source>
        <strain evidence="1 2">410</strain>
    </source>
</reference>
<dbReference type="AlphaFoldDB" id="A0A2N5DKZ5"/>
<organism evidence="1 2">
    <name type="scientific">Caulobacter zeae</name>
    <dbReference type="NCBI Taxonomy" id="2055137"/>
    <lineage>
        <taxon>Bacteria</taxon>
        <taxon>Pseudomonadati</taxon>
        <taxon>Pseudomonadota</taxon>
        <taxon>Alphaproteobacteria</taxon>
        <taxon>Caulobacterales</taxon>
        <taxon>Caulobacteraceae</taxon>
        <taxon>Caulobacter</taxon>
    </lineage>
</organism>
<evidence type="ECO:0000313" key="1">
    <source>
        <dbReference type="EMBL" id="PLR26739.1"/>
    </source>
</evidence>
<comment type="caution">
    <text evidence="1">The sequence shown here is derived from an EMBL/GenBank/DDBJ whole genome shotgun (WGS) entry which is preliminary data.</text>
</comment>
<name>A0A2N5DKZ5_9CAUL</name>
<proteinExistence type="predicted"/>
<keyword evidence="2" id="KW-1185">Reference proteome</keyword>
<dbReference type="OrthoDB" id="6691177at2"/>
<protein>
    <submittedName>
        <fullName evidence="1">Uncharacterized protein</fullName>
    </submittedName>
</protein>
<gene>
    <name evidence="1" type="ORF">SGCZBJ_09850</name>
</gene>
<dbReference type="RefSeq" id="WP_101717932.1">
    <property type="nucleotide sequence ID" value="NZ_PJRS01000018.1"/>
</dbReference>